<dbReference type="GO" id="GO:0009279">
    <property type="term" value="C:cell outer membrane"/>
    <property type="evidence" value="ECO:0007669"/>
    <property type="project" value="UniProtKB-SubCell"/>
</dbReference>
<dbReference type="PANTHER" id="PTHR30189">
    <property type="entry name" value="LPS-ASSEMBLY PROTEIN"/>
    <property type="match status" value="1"/>
</dbReference>
<dbReference type="HAMAP" id="MF_01411">
    <property type="entry name" value="LPS_assembly_LptD"/>
    <property type="match status" value="1"/>
</dbReference>
<dbReference type="AlphaFoldDB" id="G0A774"/>
<keyword evidence="6" id="KW-1185">Reference proteome</keyword>
<dbReference type="GO" id="GO:0043165">
    <property type="term" value="P:Gram-negative-bacterium-type cell outer membrane assembly"/>
    <property type="evidence" value="ECO:0007669"/>
    <property type="project" value="UniProtKB-UniRule"/>
</dbReference>
<evidence type="ECO:0000313" key="5">
    <source>
        <dbReference type="EMBL" id="AEF99367.1"/>
    </source>
</evidence>
<dbReference type="Proteomes" id="UP000008888">
    <property type="component" value="Chromosome"/>
</dbReference>
<feature type="chain" id="PRO_5009012556" description="LPS-assembly protein LptD" evidence="2">
    <location>
        <begin position="22"/>
        <end position="955"/>
    </location>
</feature>
<sequence length="955" mass="107015" precursor="true">MTLRFYTVYLALFTFTEVATATNNAAWNCEQSKNGEWTCLNQGQANQEPAKPKIITTQKPPQAEQPAVATETPARQAEPVATQTTPAPAAVAEPAMQQASQPAAEKTLEPVAVKPQKPRVTYAENQKPTVETLPERSKPAATVAKNPGWTCQSGDAGNGNWNCNLVGPDPKGEAQPVADTETGTPWLTAFYDRQQERNFQILRGEFEQDPWQNCSNWSAKKRKITGTPGQSRENAATDVLSDFSEVFEGEILNFAGNVDLNRADQHLLADKASYDSVADTMDAQGNVIYSEDTLALAADTVSLSLDKDEARIRQAQFIEANAPFRGTAEVMYRDSKSLSRYHEASFTSCPPGNQDWIMHASRVKLNRESGHGSAKNAWLEFKGVPVLYTPYISFPVDNRRTSGLLAPTWSNTQRNGFDIAAPVYWNIAPNFDAVITPRYMQKRGEMLRSKFRYLTEASRGSLGAEILPDDQLRNKSRYSATFKDNTRFTEHLTSVTNLNYVSDKEYFNDMNNALGFQTNRFLPTTSYLYYSRPDVSISGGINHYQSVDKTITDAGMPYDILPRVNVNLSHNFDNMPLALAMENQYTHFYHTDLVNAQRLNLAPSVSFPLESSAGFFIPKITGQYTNYQLTNQTTANEPNSVSRFLPIFSADTGMTFEKQVSFGDKPYTHTLEPRLFYLYIPRKDQSNIPIFDTAAYDTNFYSLFRENRFSGLDRTQDANQITLAGTSRFIDSSTGLEPLKVSLGQIFYFQDRKVNLPGIPNQTSTTSNFIGELSGQITNHLSYTAGGQWDPEANGFSRGLAVLKYRNQPDEIFDIGYRYRRNTPNDQSSFINPLNNVTTQTAVGQTISQSDVSFRWPLAAGWYGLGRWQYSFNFGKTTESFIGIEKENCCWRLRVIGRRYINGATTANILAPDAKPENAVFVQLELKGLTGFGDQVDKFLQRNLNGYRPASYFED</sequence>
<comment type="caution">
    <text evidence="2">Lacks conserved residue(s) required for the propagation of feature annotation.</text>
</comment>
<feature type="region of interest" description="Disordered" evidence="3">
    <location>
        <begin position="57"/>
        <end position="146"/>
    </location>
</feature>
<feature type="domain" description="LptD C-terminal" evidence="4">
    <location>
        <begin position="475"/>
        <end position="862"/>
    </location>
</feature>
<dbReference type="KEGG" id="mmt:Metme_0929"/>
<dbReference type="InterPro" id="IPR020889">
    <property type="entry name" value="LipoPS_assembly_LptD"/>
</dbReference>
<comment type="subunit">
    <text evidence="2">Component of the lipopolysaccharide transport and assembly complex. Interacts with LptE and LptA.</text>
</comment>
<organism evidence="5 6">
    <name type="scientific">Methylomonas methanica (strain DSM 25384 / MC09)</name>
    <dbReference type="NCBI Taxonomy" id="857087"/>
    <lineage>
        <taxon>Bacteria</taxon>
        <taxon>Pseudomonadati</taxon>
        <taxon>Pseudomonadota</taxon>
        <taxon>Gammaproteobacteria</taxon>
        <taxon>Methylococcales</taxon>
        <taxon>Methylococcaceae</taxon>
        <taxon>Methylomonas</taxon>
    </lineage>
</organism>
<feature type="signal peptide" evidence="2">
    <location>
        <begin position="1"/>
        <end position="21"/>
    </location>
</feature>
<dbReference type="EMBL" id="CP002738">
    <property type="protein sequence ID" value="AEF99367.1"/>
    <property type="molecule type" value="Genomic_DNA"/>
</dbReference>
<keyword evidence="2" id="KW-0732">Signal</keyword>
<comment type="subcellular location">
    <subcellularLocation>
        <location evidence="2">Cell outer membrane</location>
    </subcellularLocation>
</comment>
<comment type="function">
    <text evidence="2">Together with LptE, is involved in the assembly of lipopolysaccharide (LPS) at the surface of the outer membrane.</text>
</comment>
<accession>G0A774</accession>
<reference evidence="5 6" key="1">
    <citation type="journal article" date="2011" name="J. Bacteriol.">
        <title>Complete Genome Sequence of the Aerobic Marine Methanotroph Methylomonas methanica MC09.</title>
        <authorList>
            <person name="Boden R."/>
            <person name="Cunliffe M."/>
            <person name="Scanlan J."/>
            <person name="Moussard H."/>
            <person name="Kits K.D."/>
            <person name="Klotz M.G."/>
            <person name="Jetten M.S."/>
            <person name="Vuilleumier S."/>
            <person name="Han J."/>
            <person name="Peters L."/>
            <person name="Mikhailova N."/>
            <person name="Teshima H."/>
            <person name="Tapia R."/>
            <person name="Kyrpides N."/>
            <person name="Ivanova N."/>
            <person name="Pagani I."/>
            <person name="Cheng J.F."/>
            <person name="Goodwin L."/>
            <person name="Han C."/>
            <person name="Hauser L."/>
            <person name="Land M.L."/>
            <person name="Lapidus A."/>
            <person name="Lucas S."/>
            <person name="Pitluck S."/>
            <person name="Woyke T."/>
            <person name="Stein L."/>
            <person name="Murrell J.C."/>
        </authorList>
    </citation>
    <scope>NUCLEOTIDE SEQUENCE [LARGE SCALE GENOMIC DNA]</scope>
    <source>
        <strain evidence="5 6">MC09</strain>
    </source>
</reference>
<comment type="similarity">
    <text evidence="2">Belongs to the LptD family.</text>
</comment>
<proteinExistence type="inferred from homology"/>
<dbReference type="STRING" id="857087.Metme_0929"/>
<dbReference type="GO" id="GO:0015920">
    <property type="term" value="P:lipopolysaccharide transport"/>
    <property type="evidence" value="ECO:0007669"/>
    <property type="project" value="InterPro"/>
</dbReference>
<evidence type="ECO:0000313" key="6">
    <source>
        <dbReference type="Proteomes" id="UP000008888"/>
    </source>
</evidence>
<name>G0A774_METMM</name>
<reference evidence="6" key="3">
    <citation type="submission" date="2011-05" db="EMBL/GenBank/DDBJ databases">
        <title>Complete sequence of Methylomonas methanica MC09.</title>
        <authorList>
            <consortium name="US DOE Joint Genome Institute"/>
            <person name="Lucas S."/>
            <person name="Han J."/>
            <person name="Lapidus A."/>
            <person name="Cheng J.-F."/>
            <person name="Goodwin L."/>
            <person name="Pitluck S."/>
            <person name="Peters L."/>
            <person name="Mikhailova N."/>
            <person name="Teshima H."/>
            <person name="Han C."/>
            <person name="Tapia R."/>
            <person name="Land M."/>
            <person name="Hauser L."/>
            <person name="Kyrpides N."/>
            <person name="Ivanova N."/>
            <person name="Pagani I."/>
            <person name="Stein L."/>
            <person name="Woyke T."/>
        </authorList>
    </citation>
    <scope>NUCLEOTIDE SEQUENCE [LARGE SCALE GENOMIC DNA]</scope>
    <source>
        <strain evidence="6">MC09</strain>
    </source>
</reference>
<dbReference type="InterPro" id="IPR007543">
    <property type="entry name" value="LptD_C"/>
</dbReference>
<dbReference type="PANTHER" id="PTHR30189:SF1">
    <property type="entry name" value="LPS-ASSEMBLY PROTEIN LPTD"/>
    <property type="match status" value="1"/>
</dbReference>
<dbReference type="GO" id="GO:1990351">
    <property type="term" value="C:transporter complex"/>
    <property type="evidence" value="ECO:0007669"/>
    <property type="project" value="TreeGrafter"/>
</dbReference>
<evidence type="ECO:0000256" key="1">
    <source>
        <dbReference type="ARBA" id="ARBA00023237"/>
    </source>
</evidence>
<dbReference type="OrthoDB" id="9760225at2"/>
<dbReference type="HOGENOM" id="CLU_009039_0_1_6"/>
<protein>
    <recommendedName>
        <fullName evidence="2">LPS-assembly protein LptD</fullName>
    </recommendedName>
</protein>
<evidence type="ECO:0000259" key="4">
    <source>
        <dbReference type="Pfam" id="PF04453"/>
    </source>
</evidence>
<gene>
    <name evidence="2" type="primary">lptD</name>
    <name evidence="5" type="ordered locus">Metme_0929</name>
</gene>
<feature type="compositionally biased region" description="Low complexity" evidence="3">
    <location>
        <begin position="76"/>
        <end position="99"/>
    </location>
</feature>
<dbReference type="eggNOG" id="COG3266">
    <property type="taxonomic scope" value="Bacteria"/>
</dbReference>
<evidence type="ECO:0000256" key="3">
    <source>
        <dbReference type="SAM" id="MobiDB-lite"/>
    </source>
</evidence>
<reference key="2">
    <citation type="submission" date="2011-05" db="EMBL/GenBank/DDBJ databases">
        <title>Complete genome sequence of the aerobic marine methanotroph Methylomonas methanica MC09.</title>
        <authorList>
            <person name="Boden R."/>
            <person name="Cunliffe M."/>
            <person name="Scanlan J."/>
            <person name="Moussard H."/>
            <person name="Kits K.D."/>
            <person name="Klotz M."/>
            <person name="Jetten M."/>
            <person name="Vuilleumier S."/>
            <person name="Han J."/>
            <person name="Peters L."/>
            <person name="Mikhailova N."/>
            <person name="Teshima H."/>
            <person name="Tapia R."/>
            <person name="Kyrpides N."/>
            <person name="Ivanova N."/>
            <person name="Pagani I."/>
            <person name="Cheng J.-F."/>
            <person name="Goodwin L."/>
            <person name="Han C."/>
            <person name="Hauser L."/>
            <person name="Land M."/>
            <person name="Lapidus A."/>
            <person name="Lucas S."/>
            <person name="Pitluck S."/>
            <person name="Woyke T."/>
            <person name="Stein L.Y."/>
            <person name="Murrell C."/>
        </authorList>
    </citation>
    <scope>NUCLEOTIDE SEQUENCE</scope>
    <source>
        <strain>MC09</strain>
    </source>
</reference>
<keyword evidence="1 2" id="KW-0998">Cell outer membrane</keyword>
<dbReference type="InterPro" id="IPR050218">
    <property type="entry name" value="LptD"/>
</dbReference>
<dbReference type="Pfam" id="PF04453">
    <property type="entry name" value="LptD"/>
    <property type="match status" value="1"/>
</dbReference>
<dbReference type="eggNOG" id="COG1452">
    <property type="taxonomic scope" value="Bacteria"/>
</dbReference>
<evidence type="ECO:0000256" key="2">
    <source>
        <dbReference type="HAMAP-Rule" id="MF_01411"/>
    </source>
</evidence>
<keyword evidence="2" id="KW-0472">Membrane</keyword>